<comment type="cofactor">
    <cofactor evidence="1">
        <name>Mg(2+)</name>
        <dbReference type="ChEBI" id="CHEBI:18420"/>
    </cofactor>
</comment>
<evidence type="ECO:0000256" key="2">
    <source>
        <dbReference type="ARBA" id="ARBA00004305"/>
    </source>
</evidence>
<proteinExistence type="predicted"/>
<evidence type="ECO:0000256" key="6">
    <source>
        <dbReference type="ARBA" id="ARBA00022723"/>
    </source>
</evidence>
<evidence type="ECO:0000256" key="1">
    <source>
        <dbReference type="ARBA" id="ARBA00001946"/>
    </source>
</evidence>
<keyword evidence="8" id="KW-0269">Exonuclease</keyword>
<evidence type="ECO:0000256" key="4">
    <source>
        <dbReference type="ARBA" id="ARBA00022664"/>
    </source>
</evidence>
<evidence type="ECO:0000256" key="12">
    <source>
        <dbReference type="ARBA" id="ARBA00072755"/>
    </source>
</evidence>
<keyword evidence="10" id="KW-0809">Transit peptide</keyword>
<dbReference type="InterPro" id="IPR048821">
    <property type="entry name" value="PDE12-like_N"/>
</dbReference>
<dbReference type="InterPro" id="IPR036691">
    <property type="entry name" value="Endo/exonu/phosph_ase_sf"/>
</dbReference>
<dbReference type="HOGENOM" id="CLU_016428_7_2_1"/>
<dbReference type="GO" id="GO:0005759">
    <property type="term" value="C:mitochondrial matrix"/>
    <property type="evidence" value="ECO:0007669"/>
    <property type="project" value="UniProtKB-SubCell"/>
</dbReference>
<protein>
    <recommendedName>
        <fullName evidence="12">2',5'-phosphodiesterase 12</fullName>
    </recommendedName>
    <alternativeName>
        <fullName evidence="13">Mitochondrial deadenylase</fullName>
    </alternativeName>
</protein>
<dbReference type="GO" id="GO:0004535">
    <property type="term" value="F:poly(A)-specific ribonuclease activity"/>
    <property type="evidence" value="ECO:0007669"/>
    <property type="project" value="UniProtKB-ARBA"/>
</dbReference>
<dbReference type="GO" id="GO:0000288">
    <property type="term" value="P:nuclear-transcribed mRNA catabolic process, deadenylation-dependent decay"/>
    <property type="evidence" value="ECO:0007669"/>
    <property type="project" value="TreeGrafter"/>
</dbReference>
<dbReference type="InterPro" id="IPR005135">
    <property type="entry name" value="Endo/exonuclease/phosphatase"/>
</dbReference>
<dbReference type="SUPFAM" id="SSF56219">
    <property type="entry name" value="DNase I-like"/>
    <property type="match status" value="1"/>
</dbReference>
<dbReference type="Pfam" id="PF03372">
    <property type="entry name" value="Exo_endo_phos"/>
    <property type="match status" value="1"/>
</dbReference>
<dbReference type="OrthoDB" id="412787at2759"/>
<accession>N6UD15</accession>
<sequence length="547" mass="61865">MDTAYLRHCPDGERFDITFELKDERLNRQFNLSRKLSETVDAFVVRVKANVDKALSKKKKKKDAPVQLATVALLLDNQEVSKDWTCERVFSAGAPVQLAINERTFNVVINAPLVVTLNLASSFLATFPTYPAKFESLFTEQEISEFVWFKSKDETQWEQVGQGFIYTPSNSDIDCYLKLSCTPKNHSLTGPICETVSSGKVAASPGECPFERRQAFTKENLQGTEFRVVSYNILADLYTDSDYTREVLFPYCPPYALSIDYRKQLFLKEIIGYHADIICLQEVDRKVFKYDLNTALSHLGYEGVLHTKGTEVAEGLALFYNTARFILLDSQKLLFSEEIPRNPVFADIWDRIKENPKLSERILARTTALQVNLLGALESDELLVVANTHLFFHPDADHIRLLHGCLAIRYLQHVVRTVKERYPGKRVSLIFCGDFNSVPTCGVYQLYTTGSIPGDVIDYSSNPEEAICNINMTHPFKLASACGTPKYTNFTVAFADCLDYIFYETAHLKVTQVVPLPSEEELRANSAIPSTVFPSDHVALVSDLKWL</sequence>
<keyword evidence="11" id="KW-0496">Mitochondrion</keyword>
<dbReference type="OMA" id="WFEVGCS"/>
<keyword evidence="6" id="KW-0479">Metal-binding</keyword>
<keyword evidence="7" id="KW-0378">Hydrolase</keyword>
<evidence type="ECO:0000256" key="5">
    <source>
        <dbReference type="ARBA" id="ARBA00022722"/>
    </source>
</evidence>
<keyword evidence="5" id="KW-0540">Nuclease</keyword>
<evidence type="ECO:0000256" key="9">
    <source>
        <dbReference type="ARBA" id="ARBA00022842"/>
    </source>
</evidence>
<dbReference type="InterPro" id="IPR050410">
    <property type="entry name" value="CCR4/nocturin_mRNA_transcr"/>
</dbReference>
<keyword evidence="3" id="KW-0597">Phosphoprotein</keyword>
<evidence type="ECO:0000256" key="13">
    <source>
        <dbReference type="ARBA" id="ARBA00083541"/>
    </source>
</evidence>
<dbReference type="AlphaFoldDB" id="N6UD15"/>
<dbReference type="FunFam" id="3.60.10.10:FF:000018">
    <property type="entry name" value="2',5'-phosphodiesterase 12"/>
    <property type="match status" value="1"/>
</dbReference>
<evidence type="ECO:0000313" key="14">
    <source>
        <dbReference type="EMBL" id="ENN79560.1"/>
    </source>
</evidence>
<feature type="non-terminal residue" evidence="14">
    <location>
        <position position="1"/>
    </location>
</feature>
<evidence type="ECO:0000256" key="10">
    <source>
        <dbReference type="ARBA" id="ARBA00022946"/>
    </source>
</evidence>
<comment type="subcellular location">
    <subcellularLocation>
        <location evidence="2">Mitochondrion matrix</location>
    </subcellularLocation>
</comment>
<gene>
    <name evidence="14" type="ORF">YQE_04022</name>
</gene>
<dbReference type="PANTHER" id="PTHR12121:SF37">
    <property type="entry name" value="2',5'-PHOSPHODIESTERASE 12"/>
    <property type="match status" value="1"/>
</dbReference>
<evidence type="ECO:0000256" key="3">
    <source>
        <dbReference type="ARBA" id="ARBA00022553"/>
    </source>
</evidence>
<dbReference type="Gene3D" id="3.60.10.10">
    <property type="entry name" value="Endonuclease/exonuclease/phosphatase"/>
    <property type="match status" value="1"/>
</dbReference>
<name>N6UD15_DENPD</name>
<keyword evidence="4" id="KW-0507">mRNA processing</keyword>
<dbReference type="GO" id="GO:0006397">
    <property type="term" value="P:mRNA processing"/>
    <property type="evidence" value="ECO:0007669"/>
    <property type="project" value="UniProtKB-KW"/>
</dbReference>
<dbReference type="EMBL" id="KB740686">
    <property type="protein sequence ID" value="ENN79560.1"/>
    <property type="molecule type" value="Genomic_DNA"/>
</dbReference>
<dbReference type="GO" id="GO:0046872">
    <property type="term" value="F:metal ion binding"/>
    <property type="evidence" value="ECO:0007669"/>
    <property type="project" value="UniProtKB-KW"/>
</dbReference>
<organism evidence="14">
    <name type="scientific">Dendroctonus ponderosae</name>
    <name type="common">Mountain pine beetle</name>
    <dbReference type="NCBI Taxonomy" id="77166"/>
    <lineage>
        <taxon>Eukaryota</taxon>
        <taxon>Metazoa</taxon>
        <taxon>Ecdysozoa</taxon>
        <taxon>Arthropoda</taxon>
        <taxon>Hexapoda</taxon>
        <taxon>Insecta</taxon>
        <taxon>Pterygota</taxon>
        <taxon>Neoptera</taxon>
        <taxon>Endopterygota</taxon>
        <taxon>Coleoptera</taxon>
        <taxon>Polyphaga</taxon>
        <taxon>Cucujiformia</taxon>
        <taxon>Curculionidae</taxon>
        <taxon>Scolytinae</taxon>
        <taxon>Dendroctonus</taxon>
    </lineage>
</organism>
<evidence type="ECO:0000256" key="11">
    <source>
        <dbReference type="ARBA" id="ARBA00023128"/>
    </source>
</evidence>
<evidence type="ECO:0000256" key="8">
    <source>
        <dbReference type="ARBA" id="ARBA00022839"/>
    </source>
</evidence>
<reference evidence="14" key="1">
    <citation type="journal article" date="2013" name="Genome Biol.">
        <title>Draft genome of the mountain pine beetle, Dendroctonus ponderosae Hopkins, a major forest pest.</title>
        <authorList>
            <person name="Keeling C.I."/>
            <person name="Yuen M.M."/>
            <person name="Liao N.Y."/>
            <person name="Docking T.R."/>
            <person name="Chan S.K."/>
            <person name="Taylor G.A."/>
            <person name="Palmquist D.L."/>
            <person name="Jackman S.D."/>
            <person name="Nguyen A."/>
            <person name="Li M."/>
            <person name="Henderson H."/>
            <person name="Janes J.K."/>
            <person name="Zhao Y."/>
            <person name="Pandoh P."/>
            <person name="Moore R."/>
            <person name="Sperling F.A."/>
            <person name="Huber D.P."/>
            <person name="Birol I."/>
            <person name="Jones S.J."/>
            <person name="Bohlmann J."/>
        </authorList>
    </citation>
    <scope>NUCLEOTIDE SEQUENCE</scope>
</reference>
<keyword evidence="9" id="KW-0460">Magnesium</keyword>
<evidence type="ECO:0000256" key="7">
    <source>
        <dbReference type="ARBA" id="ARBA00022801"/>
    </source>
</evidence>
<dbReference type="Pfam" id="PF21171">
    <property type="entry name" value="PDE12-like_N"/>
    <property type="match status" value="1"/>
</dbReference>
<dbReference type="PANTHER" id="PTHR12121">
    <property type="entry name" value="CARBON CATABOLITE REPRESSOR PROTEIN 4"/>
    <property type="match status" value="1"/>
</dbReference>